<evidence type="ECO:0000256" key="3">
    <source>
        <dbReference type="ARBA" id="ARBA00022679"/>
    </source>
</evidence>
<evidence type="ECO:0000256" key="6">
    <source>
        <dbReference type="ARBA" id="ARBA00023034"/>
    </source>
</evidence>
<keyword evidence="5" id="KW-1133">Transmembrane helix</keyword>
<keyword evidence="3 9" id="KW-0808">Transferase</keyword>
<evidence type="ECO:0000256" key="8">
    <source>
        <dbReference type="ARBA" id="ARBA00023180"/>
    </source>
</evidence>
<comment type="caution">
    <text evidence="10">The sequence shown here is derived from an EMBL/GenBank/DDBJ whole genome shotgun (WGS) entry which is preliminary data.</text>
</comment>
<gene>
    <name evidence="10" type="ORF">Hamer_G006480</name>
</gene>
<keyword evidence="6 9" id="KW-0333">Golgi apparatus</keyword>
<name>A0A8J5MM60_HOMAM</name>
<dbReference type="GO" id="GO:0016051">
    <property type="term" value="P:carbohydrate biosynthetic process"/>
    <property type="evidence" value="ECO:0007669"/>
    <property type="project" value="InterPro"/>
</dbReference>
<sequence length="213" mass="24696">MVLLSLYRDKIGTEEPVEPKYRNLRERIMSSVYQSSSSSWSSPSSLSSFPTFPEFVQYVFGAQITLFPQVKCLMPYWAECGVCANDFNIIIKAETMTEDEQFFLTVADLGHSNMEVVKQQEEVKVQQQEEVVEGQQQEVVKGQQQEVVEGQQQKESSAAAAAVKRKESPWEEVTRYYSQLTRHQMTELHQRYKLDFDLFGYEIDAYLAWPEMD</sequence>
<dbReference type="InterPro" id="IPR005331">
    <property type="entry name" value="Sulfotransferase"/>
</dbReference>
<keyword evidence="8 9" id="KW-0325">Glycoprotein</keyword>
<keyword evidence="7" id="KW-0472">Membrane</keyword>
<reference evidence="10" key="1">
    <citation type="journal article" date="2021" name="Sci. Adv.">
        <title>The American lobster genome reveals insights on longevity, neural, and immune adaptations.</title>
        <authorList>
            <person name="Polinski J.M."/>
            <person name="Zimin A.V."/>
            <person name="Clark K.F."/>
            <person name="Kohn A.B."/>
            <person name="Sadowski N."/>
            <person name="Timp W."/>
            <person name="Ptitsyn A."/>
            <person name="Khanna P."/>
            <person name="Romanova D.Y."/>
            <person name="Williams P."/>
            <person name="Greenwood S.J."/>
            <person name="Moroz L.L."/>
            <person name="Walt D.R."/>
            <person name="Bodnar A.G."/>
        </authorList>
    </citation>
    <scope>NUCLEOTIDE SEQUENCE</scope>
    <source>
        <strain evidence="10">GMGI-L3</strain>
    </source>
</reference>
<keyword evidence="9" id="KW-0735">Signal-anchor</keyword>
<evidence type="ECO:0000256" key="9">
    <source>
        <dbReference type="RuleBase" id="RU364020"/>
    </source>
</evidence>
<dbReference type="GO" id="GO:0008146">
    <property type="term" value="F:sulfotransferase activity"/>
    <property type="evidence" value="ECO:0007669"/>
    <property type="project" value="InterPro"/>
</dbReference>
<dbReference type="EC" id="2.8.2.-" evidence="9"/>
<dbReference type="InterPro" id="IPR018011">
    <property type="entry name" value="Carb_sulfotrans_8-10"/>
</dbReference>
<evidence type="ECO:0000256" key="4">
    <source>
        <dbReference type="ARBA" id="ARBA00022692"/>
    </source>
</evidence>
<evidence type="ECO:0000256" key="2">
    <source>
        <dbReference type="ARBA" id="ARBA00006339"/>
    </source>
</evidence>
<dbReference type="Proteomes" id="UP000747542">
    <property type="component" value="Unassembled WGS sequence"/>
</dbReference>
<proteinExistence type="inferred from homology"/>
<dbReference type="AlphaFoldDB" id="A0A8J5MM60"/>
<dbReference type="GO" id="GO:0000139">
    <property type="term" value="C:Golgi membrane"/>
    <property type="evidence" value="ECO:0007669"/>
    <property type="project" value="UniProtKB-SubCell"/>
</dbReference>
<dbReference type="Pfam" id="PF03567">
    <property type="entry name" value="Sulfotransfer_2"/>
    <property type="match status" value="1"/>
</dbReference>
<keyword evidence="4" id="KW-0812">Transmembrane</keyword>
<evidence type="ECO:0000256" key="7">
    <source>
        <dbReference type="ARBA" id="ARBA00023136"/>
    </source>
</evidence>
<organism evidence="10 11">
    <name type="scientific">Homarus americanus</name>
    <name type="common">American lobster</name>
    <dbReference type="NCBI Taxonomy" id="6706"/>
    <lineage>
        <taxon>Eukaryota</taxon>
        <taxon>Metazoa</taxon>
        <taxon>Ecdysozoa</taxon>
        <taxon>Arthropoda</taxon>
        <taxon>Crustacea</taxon>
        <taxon>Multicrustacea</taxon>
        <taxon>Malacostraca</taxon>
        <taxon>Eumalacostraca</taxon>
        <taxon>Eucarida</taxon>
        <taxon>Decapoda</taxon>
        <taxon>Pleocyemata</taxon>
        <taxon>Astacidea</taxon>
        <taxon>Nephropoidea</taxon>
        <taxon>Nephropidae</taxon>
        <taxon>Homarus</taxon>
    </lineage>
</organism>
<dbReference type="EMBL" id="JAHLQT010039062">
    <property type="protein sequence ID" value="KAG7156514.1"/>
    <property type="molecule type" value="Genomic_DNA"/>
</dbReference>
<accession>A0A8J5MM60</accession>
<evidence type="ECO:0000313" key="11">
    <source>
        <dbReference type="Proteomes" id="UP000747542"/>
    </source>
</evidence>
<protein>
    <recommendedName>
        <fullName evidence="9">Carbohydrate sulfotransferase</fullName>
        <ecNumber evidence="9">2.8.2.-</ecNumber>
    </recommendedName>
</protein>
<comment type="subcellular location">
    <subcellularLocation>
        <location evidence="1 9">Golgi apparatus membrane</location>
        <topology evidence="1 9">Single-pass type II membrane protein</topology>
    </subcellularLocation>
</comment>
<evidence type="ECO:0000256" key="1">
    <source>
        <dbReference type="ARBA" id="ARBA00004323"/>
    </source>
</evidence>
<keyword evidence="11" id="KW-1185">Reference proteome</keyword>
<evidence type="ECO:0000256" key="5">
    <source>
        <dbReference type="ARBA" id="ARBA00022989"/>
    </source>
</evidence>
<dbReference type="PANTHER" id="PTHR12137:SF54">
    <property type="entry name" value="CARBOHYDRATE SULFOTRANSFERASE"/>
    <property type="match status" value="1"/>
</dbReference>
<keyword evidence="9" id="KW-0119">Carbohydrate metabolism</keyword>
<evidence type="ECO:0000313" key="10">
    <source>
        <dbReference type="EMBL" id="KAG7156514.1"/>
    </source>
</evidence>
<comment type="similarity">
    <text evidence="2 9">Belongs to the sulfotransferase 2 family.</text>
</comment>
<dbReference type="PANTHER" id="PTHR12137">
    <property type="entry name" value="CARBOHYDRATE SULFOTRANSFERASE"/>
    <property type="match status" value="1"/>
</dbReference>